<dbReference type="Proteomes" id="UP000309061">
    <property type="component" value="Chromosome"/>
</dbReference>
<keyword evidence="3" id="KW-1185">Reference proteome</keyword>
<proteinExistence type="predicted"/>
<accession>A0A6B8KDN6</accession>
<protein>
    <submittedName>
        <fullName evidence="2">Uncharacterized protein</fullName>
    </submittedName>
</protein>
<evidence type="ECO:0000313" key="3">
    <source>
        <dbReference type="Proteomes" id="UP000309061"/>
    </source>
</evidence>
<dbReference type="KEGG" id="mhey:H2LOC_008365"/>
<evidence type="ECO:0000313" key="2">
    <source>
        <dbReference type="EMBL" id="QGM45712.1"/>
    </source>
</evidence>
<organism evidence="2 3">
    <name type="scientific">Methylocystis heyeri</name>
    <dbReference type="NCBI Taxonomy" id="391905"/>
    <lineage>
        <taxon>Bacteria</taxon>
        <taxon>Pseudomonadati</taxon>
        <taxon>Pseudomonadota</taxon>
        <taxon>Alphaproteobacteria</taxon>
        <taxon>Hyphomicrobiales</taxon>
        <taxon>Methylocystaceae</taxon>
        <taxon>Methylocystis</taxon>
    </lineage>
</organism>
<feature type="region of interest" description="Disordered" evidence="1">
    <location>
        <begin position="88"/>
        <end position="155"/>
    </location>
</feature>
<dbReference type="AlphaFoldDB" id="A0A6B8KDN6"/>
<name>A0A6B8KDN6_9HYPH</name>
<evidence type="ECO:0000256" key="1">
    <source>
        <dbReference type="SAM" id="MobiDB-lite"/>
    </source>
</evidence>
<reference evidence="2 3" key="1">
    <citation type="submission" date="2019-11" db="EMBL/GenBank/DDBJ databases">
        <title>The genome sequence of Methylocystis heyeri.</title>
        <authorList>
            <person name="Oshkin I.Y."/>
            <person name="Miroshnikov K."/>
            <person name="Dedysh S.N."/>
        </authorList>
    </citation>
    <scope>NUCLEOTIDE SEQUENCE [LARGE SCALE GENOMIC DNA]</scope>
    <source>
        <strain evidence="2 3">H2</strain>
    </source>
</reference>
<dbReference type="EMBL" id="CP046052">
    <property type="protein sequence ID" value="QGM45712.1"/>
    <property type="molecule type" value="Genomic_DNA"/>
</dbReference>
<sequence length="155" mass="16924">MTARTPPAKKPPEDKVLALRSALRAAPKKRAATPRSPLKAAVAQLRSDLLAFRAKGYSGAELAEVMREHGFEISARTLMKYMAEFAPRRPVKKKKPPPAPTARETKAASAPAPTPRVTQRAEPARASLLIAAPPSMPMRRRQASDVLGHRFDEDV</sequence>
<gene>
    <name evidence="2" type="ORF">H2LOC_008365</name>
</gene>
<dbReference type="RefSeq" id="WP_136495982.1">
    <property type="nucleotide sequence ID" value="NZ_CP046052.1"/>
</dbReference>
<dbReference type="OrthoDB" id="8465042at2"/>